<feature type="compositionally biased region" description="Basic residues" evidence="1">
    <location>
        <begin position="287"/>
        <end position="298"/>
    </location>
</feature>
<feature type="compositionally biased region" description="Basic residues" evidence="1">
    <location>
        <begin position="318"/>
        <end position="328"/>
    </location>
</feature>
<reference evidence="3" key="1">
    <citation type="submission" date="2023-01" db="EMBL/GenBank/DDBJ databases">
        <title>Key to firefly adult light organ development and bioluminescence: homeobox transcription factors regulate luciferase expression and transportation to peroxisome.</title>
        <authorList>
            <person name="Fu X."/>
        </authorList>
    </citation>
    <scope>NUCLEOTIDE SEQUENCE [LARGE SCALE GENOMIC DNA]</scope>
</reference>
<protein>
    <recommendedName>
        <fullName evidence="4">Reverse transcriptase domain-containing protein</fullName>
    </recommendedName>
</protein>
<organism evidence="2 3">
    <name type="scientific">Aquatica leii</name>
    <dbReference type="NCBI Taxonomy" id="1421715"/>
    <lineage>
        <taxon>Eukaryota</taxon>
        <taxon>Metazoa</taxon>
        <taxon>Ecdysozoa</taxon>
        <taxon>Arthropoda</taxon>
        <taxon>Hexapoda</taxon>
        <taxon>Insecta</taxon>
        <taxon>Pterygota</taxon>
        <taxon>Neoptera</taxon>
        <taxon>Endopterygota</taxon>
        <taxon>Coleoptera</taxon>
        <taxon>Polyphaga</taxon>
        <taxon>Elateriformia</taxon>
        <taxon>Elateroidea</taxon>
        <taxon>Lampyridae</taxon>
        <taxon>Luciolinae</taxon>
        <taxon>Aquatica</taxon>
    </lineage>
</organism>
<keyword evidence="3" id="KW-1185">Reference proteome</keyword>
<dbReference type="Proteomes" id="UP001353858">
    <property type="component" value="Unassembled WGS sequence"/>
</dbReference>
<dbReference type="PANTHER" id="PTHR21301">
    <property type="entry name" value="REVERSE TRANSCRIPTASE"/>
    <property type="match status" value="1"/>
</dbReference>
<comment type="caution">
    <text evidence="2">The sequence shown here is derived from an EMBL/GenBank/DDBJ whole genome shotgun (WGS) entry which is preliminary data.</text>
</comment>
<dbReference type="EMBL" id="JARPUR010000008">
    <property type="protein sequence ID" value="KAK4871974.1"/>
    <property type="molecule type" value="Genomic_DNA"/>
</dbReference>
<evidence type="ECO:0000313" key="2">
    <source>
        <dbReference type="EMBL" id="KAK4871974.1"/>
    </source>
</evidence>
<dbReference type="CDD" id="cd00304">
    <property type="entry name" value="RT_like"/>
    <property type="match status" value="1"/>
</dbReference>
<name>A0AAN7NXJ6_9COLE</name>
<evidence type="ECO:0000256" key="1">
    <source>
        <dbReference type="SAM" id="MobiDB-lite"/>
    </source>
</evidence>
<feature type="region of interest" description="Disordered" evidence="1">
    <location>
        <begin position="284"/>
        <end position="328"/>
    </location>
</feature>
<evidence type="ECO:0000313" key="3">
    <source>
        <dbReference type="Proteomes" id="UP001353858"/>
    </source>
</evidence>
<sequence>MLTSSAENKNTFPTPFKNAFYWPESTVKTKNDKTEGTNKKSKIYPTVATSDEFIEHQRRVKKETEKKDTEKRERIRIRKEKNKLVKRTSKVVNKKPDINRNKHITEANNKDPVLLFSLIPIKRENIFSQKKVVENISGAAMGSPLSPVVANIFMESFETVPLESSILKPKVWFRYVDDTFIVCIMNQQMLIQRPPTPAEFELSQQNQILVQQNQLKTQNEINLWNAWQQSLATIETLKGNINLLMQRVNSLEKPVTVPNVEQGIENKTEYHTNEEKLARETEWIVQRSKKNKSKKRKASGTPETPPQASTSNQTTTWLKKRKYPYRRR</sequence>
<accession>A0AAN7NXJ6</accession>
<feature type="compositionally biased region" description="Polar residues" evidence="1">
    <location>
        <begin position="306"/>
        <end position="317"/>
    </location>
</feature>
<dbReference type="AlphaFoldDB" id="A0AAN7NXJ6"/>
<evidence type="ECO:0008006" key="4">
    <source>
        <dbReference type="Google" id="ProtNLM"/>
    </source>
</evidence>
<gene>
    <name evidence="2" type="ORF">RN001_016098</name>
</gene>
<dbReference type="PANTHER" id="PTHR21301:SF11">
    <property type="entry name" value="GIY-YIG DOMAIN-CONTAINING PROTEIN"/>
    <property type="match status" value="1"/>
</dbReference>
<proteinExistence type="predicted"/>